<dbReference type="Proteomes" id="UP000426772">
    <property type="component" value="Unassembled WGS sequence"/>
</dbReference>
<organism evidence="1 2">
    <name type="scientific">Pantoea vagans</name>
    <dbReference type="NCBI Taxonomy" id="470934"/>
    <lineage>
        <taxon>Bacteria</taxon>
        <taxon>Pseudomonadati</taxon>
        <taxon>Pseudomonadota</taxon>
        <taxon>Gammaproteobacteria</taxon>
        <taxon>Enterobacterales</taxon>
        <taxon>Erwiniaceae</taxon>
        <taxon>Pantoea</taxon>
    </lineage>
</organism>
<evidence type="ECO:0000313" key="1">
    <source>
        <dbReference type="EMBL" id="TXL76106.1"/>
    </source>
</evidence>
<protein>
    <submittedName>
        <fullName evidence="1">Uncharacterized protein</fullName>
    </submittedName>
</protein>
<sequence length="113" mass="12296">MCPLREYGQIGKTLKPVPGRSTRAITHLIPEVRPCRANALRCSKTLPAFLSLTRDAFLFCPYSLRVELMRCCQSHSALSLPAASGTNTGALAISLLVRHSVPAPESSHPPHHL</sequence>
<name>A0ABY3LBI8_9GAMM</name>
<dbReference type="EMBL" id="RCNL01000009">
    <property type="protein sequence ID" value="TXL76106.1"/>
    <property type="molecule type" value="Genomic_DNA"/>
</dbReference>
<gene>
    <name evidence="1" type="ORF">D9O29_18505</name>
</gene>
<accession>A0ABY3LBI8</accession>
<comment type="caution">
    <text evidence="1">The sequence shown here is derived from an EMBL/GenBank/DDBJ whole genome shotgun (WGS) entry which is preliminary data.</text>
</comment>
<reference evidence="1 2" key="1">
    <citation type="submission" date="2018-10" db="EMBL/GenBank/DDBJ databases">
        <title>Draft genome sequence of Pantoea vagans isolated from corpses of the sugarcane aphid Melanaphis sacchari Zehntner.</title>
        <authorList>
            <person name="Toledo E."/>
            <person name="Pena G."/>
            <person name="Lozano L."/>
        </authorList>
    </citation>
    <scope>NUCLEOTIDE SEQUENCE [LARGE SCALE GENOMIC DNA]</scope>
    <source>
        <strain evidence="1 2">ET-90</strain>
    </source>
</reference>
<evidence type="ECO:0000313" key="2">
    <source>
        <dbReference type="Proteomes" id="UP000426772"/>
    </source>
</evidence>
<keyword evidence="2" id="KW-1185">Reference proteome</keyword>
<proteinExistence type="predicted"/>